<organism evidence="1 2">
    <name type="scientific">Datura stramonium</name>
    <name type="common">Jimsonweed</name>
    <name type="synonym">Common thornapple</name>
    <dbReference type="NCBI Taxonomy" id="4076"/>
    <lineage>
        <taxon>Eukaryota</taxon>
        <taxon>Viridiplantae</taxon>
        <taxon>Streptophyta</taxon>
        <taxon>Embryophyta</taxon>
        <taxon>Tracheophyta</taxon>
        <taxon>Spermatophyta</taxon>
        <taxon>Magnoliopsida</taxon>
        <taxon>eudicotyledons</taxon>
        <taxon>Gunneridae</taxon>
        <taxon>Pentapetalae</taxon>
        <taxon>asterids</taxon>
        <taxon>lamiids</taxon>
        <taxon>Solanales</taxon>
        <taxon>Solanaceae</taxon>
        <taxon>Solanoideae</taxon>
        <taxon>Datureae</taxon>
        <taxon>Datura</taxon>
    </lineage>
</organism>
<comment type="caution">
    <text evidence="1">The sequence shown here is derived from an EMBL/GenBank/DDBJ whole genome shotgun (WGS) entry which is preliminary data.</text>
</comment>
<proteinExistence type="predicted"/>
<dbReference type="SUPFAM" id="SSF53474">
    <property type="entry name" value="alpha/beta-Hydrolases"/>
    <property type="match status" value="1"/>
</dbReference>
<gene>
    <name evidence="1" type="ORF">HAX54_037114</name>
</gene>
<accession>A0ABS8VHU0</accession>
<dbReference type="EMBL" id="JACEIK010004941">
    <property type="protein sequence ID" value="MCD9646873.1"/>
    <property type="molecule type" value="Genomic_DNA"/>
</dbReference>
<dbReference type="InterPro" id="IPR029058">
    <property type="entry name" value="AB_hydrolase_fold"/>
</dbReference>
<protein>
    <submittedName>
        <fullName evidence="1">Uncharacterized protein</fullName>
    </submittedName>
</protein>
<evidence type="ECO:0000313" key="1">
    <source>
        <dbReference type="EMBL" id="MCD9646873.1"/>
    </source>
</evidence>
<name>A0ABS8VHU0_DATST</name>
<keyword evidence="2" id="KW-1185">Reference proteome</keyword>
<reference evidence="1 2" key="1">
    <citation type="journal article" date="2021" name="BMC Genomics">
        <title>Datura genome reveals duplications of psychoactive alkaloid biosynthetic genes and high mutation rate following tissue culture.</title>
        <authorList>
            <person name="Rajewski A."/>
            <person name="Carter-House D."/>
            <person name="Stajich J."/>
            <person name="Litt A."/>
        </authorList>
    </citation>
    <scope>NUCLEOTIDE SEQUENCE [LARGE SCALE GENOMIC DNA]</scope>
    <source>
        <strain evidence="1">AR-01</strain>
    </source>
</reference>
<evidence type="ECO:0000313" key="2">
    <source>
        <dbReference type="Proteomes" id="UP000823775"/>
    </source>
</evidence>
<dbReference type="Proteomes" id="UP000823775">
    <property type="component" value="Unassembled WGS sequence"/>
</dbReference>
<dbReference type="Gene3D" id="3.40.50.1820">
    <property type="entry name" value="alpha/beta hydrolase"/>
    <property type="match status" value="1"/>
</dbReference>
<sequence>MGMENQGDNGQLLPRASTLPSITYNFQRRKRKPLIKTKSTPPRLSRQASFSREIGHAAAETYLITGLSFKLLSYLEVRLSVDYKIFGSCLICNATYAWFSPSCILLFLFTTGPAKCCLWLDLYLPAKIDSPKPVVVFVTGGAWIIGYKYKGSLLGKAISRT</sequence>